<dbReference type="AlphaFoldDB" id="A0A7J7JSS9"/>
<sequence length="849" mass="98585">MADIDTDTDVIIPSINLDTSIPHSDITSDGTPFPTAVTEDDLDNSECIPYEEDSDPEEQIVLDPDHPLMVRFQNALGNQLKKRLEQLELQEKDLSMKLTASHKERENLGVVLYSEQQELALQQAKLENLNQELIGHSAQRLCKEAEMENLRREYKSVVSQSNESKVQAAEVQKELDQLNLRLFCLLASHKDIQSDVKVMERATLKTKKDFADLEVEKQKQFYLLTRNEEQILLSKEKEIEAYKKNILQCEVKHEKLTYMSHRVSNDIATSRKSLSRSRKRLEDLKVTYTQKSRMLQTLEGLLTQANAVKADKQSELSCLQKEVENMAASRNDMKVELFNRLRSHSMNSKAAEYTNKKTLAIIHHIKKLENDMSNEENGLAVLEQKLLQVECCISHNREQLVGIQKESEEKGDIIVNYKNSYDRNHIVVERKQNYMDECNRKLAKLLEKRDGNEVSPLENLVLNLTKSLRKESTNMLDDETMWLEKQQELLTLVQDKHNLEIDIKLRQRDIVVMTGKKRKLDEAVEKEQTEIKRCTVDMKHLRIDIDRIVLHLNNQSDKKDVVENANWLMETDFIRELKELEMDMMGRQDKLEGLNDEKEALLNQLVQIERQTGWWERKIQLGMEMKESVDPKNNRNADLFGMKAEIHRMMVRHKSLMREQQRLIRSMEECVTRRDYTVAGYSAMMSSDPNALTRSKFKRAIRNAKEKIQQFKKEMVEMEEEKRNLQVKVKSLGVTLNERKSQLGRLSGEIDALDTAVADVANEKYKNLSELVRRQKKSAHYSSIQSGKYRRVCSQSSLLDNELAKERTLMNRLIDIVSKLKQEFPEARSMLDHVVCGYGHTCTALEVCG</sequence>
<organism evidence="2 3">
    <name type="scientific">Bugula neritina</name>
    <name type="common">Brown bryozoan</name>
    <name type="synonym">Sertularia neritina</name>
    <dbReference type="NCBI Taxonomy" id="10212"/>
    <lineage>
        <taxon>Eukaryota</taxon>
        <taxon>Metazoa</taxon>
        <taxon>Spiralia</taxon>
        <taxon>Lophotrochozoa</taxon>
        <taxon>Bryozoa</taxon>
        <taxon>Gymnolaemata</taxon>
        <taxon>Cheilostomatida</taxon>
        <taxon>Flustrina</taxon>
        <taxon>Buguloidea</taxon>
        <taxon>Bugulidae</taxon>
        <taxon>Bugula</taxon>
    </lineage>
</organism>
<dbReference type="GO" id="GO:0005737">
    <property type="term" value="C:cytoplasm"/>
    <property type="evidence" value="ECO:0007669"/>
    <property type="project" value="TreeGrafter"/>
</dbReference>
<keyword evidence="3" id="KW-1185">Reference proteome</keyword>
<protein>
    <submittedName>
        <fullName evidence="2">CCDC40</fullName>
    </submittedName>
</protein>
<keyword evidence="1" id="KW-0175">Coiled coil</keyword>
<gene>
    <name evidence="2" type="ORF">EB796_012981</name>
</gene>
<dbReference type="OrthoDB" id="188741at2759"/>
<evidence type="ECO:0000313" key="3">
    <source>
        <dbReference type="Proteomes" id="UP000593567"/>
    </source>
</evidence>
<dbReference type="InterPro" id="IPR037386">
    <property type="entry name" value="CCDC40"/>
</dbReference>
<reference evidence="2" key="1">
    <citation type="submission" date="2020-06" db="EMBL/GenBank/DDBJ databases">
        <title>Draft genome of Bugula neritina, a colonial animal packing powerful symbionts and potential medicines.</title>
        <authorList>
            <person name="Rayko M."/>
        </authorList>
    </citation>
    <scope>NUCLEOTIDE SEQUENCE [LARGE SCALE GENOMIC DNA]</scope>
    <source>
        <strain evidence="2">Kwan_BN1</strain>
    </source>
</reference>
<dbReference type="PANTHER" id="PTHR16275:SF8">
    <property type="entry name" value="COILED-COIL DOMAIN-CONTAINING PROTEIN 40"/>
    <property type="match status" value="1"/>
</dbReference>
<dbReference type="EMBL" id="VXIV02001923">
    <property type="protein sequence ID" value="KAF6028701.1"/>
    <property type="molecule type" value="Genomic_DNA"/>
</dbReference>
<feature type="coiled-coil region" evidence="1">
    <location>
        <begin position="694"/>
        <end position="778"/>
    </location>
</feature>
<evidence type="ECO:0000313" key="2">
    <source>
        <dbReference type="EMBL" id="KAF6028701.1"/>
    </source>
</evidence>
<feature type="coiled-coil region" evidence="1">
    <location>
        <begin position="302"/>
        <end position="336"/>
    </location>
</feature>
<feature type="coiled-coil region" evidence="1">
    <location>
        <begin position="70"/>
        <end position="181"/>
    </location>
</feature>
<dbReference type="GO" id="GO:0035082">
    <property type="term" value="P:axoneme assembly"/>
    <property type="evidence" value="ECO:0007669"/>
    <property type="project" value="InterPro"/>
</dbReference>
<evidence type="ECO:0000256" key="1">
    <source>
        <dbReference type="SAM" id="Coils"/>
    </source>
</evidence>
<comment type="caution">
    <text evidence="2">The sequence shown here is derived from an EMBL/GenBank/DDBJ whole genome shotgun (WGS) entry which is preliminary data.</text>
</comment>
<feature type="coiled-coil region" evidence="1">
    <location>
        <begin position="577"/>
        <end position="611"/>
    </location>
</feature>
<name>A0A7J7JSS9_BUGNE</name>
<proteinExistence type="predicted"/>
<dbReference type="PANTHER" id="PTHR16275">
    <property type="entry name" value="COILED-COIL DOMAIN-CONTAINING PROTEIN 40"/>
    <property type="match status" value="1"/>
</dbReference>
<accession>A0A7J7JSS9</accession>
<dbReference type="Proteomes" id="UP000593567">
    <property type="component" value="Unassembled WGS sequence"/>
</dbReference>